<dbReference type="RefSeq" id="WP_256655094.1">
    <property type="nucleotide sequence ID" value="NZ_JANIAA010000045.1"/>
</dbReference>
<reference evidence="1 2" key="1">
    <citation type="submission" date="2022-07" db="EMBL/GenBank/DDBJ databases">
        <authorList>
            <person name="Phongsopitanun W."/>
            <person name="Tanasupawat S."/>
        </authorList>
    </citation>
    <scope>NUCLEOTIDE SEQUENCE [LARGE SCALE GENOMIC DNA]</scope>
    <source>
        <strain evidence="1 2">RCU-064</strain>
    </source>
</reference>
<evidence type="ECO:0000313" key="2">
    <source>
        <dbReference type="Proteomes" id="UP001204746"/>
    </source>
</evidence>
<evidence type="ECO:0000313" key="1">
    <source>
        <dbReference type="EMBL" id="MCQ8194323.1"/>
    </source>
</evidence>
<sequence length="75" mass="7722">MERVRRLAAALHLAAAEQKLAAMRALATRHTTVHLGMPDFRTTAGRLAADSAESDTSAAAIAEVAGLPAPGDSGR</sequence>
<gene>
    <name evidence="1" type="ORF">NP777_40050</name>
</gene>
<name>A0ABT1VBG8_9ACTN</name>
<proteinExistence type="predicted"/>
<accession>A0ABT1VBG8</accession>
<dbReference type="Proteomes" id="UP001204746">
    <property type="component" value="Unassembled WGS sequence"/>
</dbReference>
<comment type="caution">
    <text evidence="1">The sequence shown here is derived from an EMBL/GenBank/DDBJ whole genome shotgun (WGS) entry which is preliminary data.</text>
</comment>
<protein>
    <submittedName>
        <fullName evidence="1">Uncharacterized protein</fullName>
    </submittedName>
</protein>
<keyword evidence="2" id="KW-1185">Reference proteome</keyword>
<dbReference type="EMBL" id="JANIAA010000045">
    <property type="protein sequence ID" value="MCQ8194323.1"/>
    <property type="molecule type" value="Genomic_DNA"/>
</dbReference>
<organism evidence="1 2">
    <name type="scientific">Streptomyces rugosispiralis</name>
    <dbReference type="NCBI Taxonomy" id="2967341"/>
    <lineage>
        <taxon>Bacteria</taxon>
        <taxon>Bacillati</taxon>
        <taxon>Actinomycetota</taxon>
        <taxon>Actinomycetes</taxon>
        <taxon>Kitasatosporales</taxon>
        <taxon>Streptomycetaceae</taxon>
        <taxon>Streptomyces</taxon>
    </lineage>
</organism>